<feature type="compositionally biased region" description="Basic and acidic residues" evidence="1">
    <location>
        <begin position="134"/>
        <end position="147"/>
    </location>
</feature>
<dbReference type="Proteomes" id="UP000250991">
    <property type="component" value="Unassembled WGS sequence"/>
</dbReference>
<evidence type="ECO:0000256" key="1">
    <source>
        <dbReference type="SAM" id="MobiDB-lite"/>
    </source>
</evidence>
<name>A0A2X1MMQ9_ECOLX</name>
<feature type="compositionally biased region" description="Polar residues" evidence="1">
    <location>
        <begin position="148"/>
        <end position="159"/>
    </location>
</feature>
<accession>A0A2X1MMQ9</accession>
<feature type="region of interest" description="Disordered" evidence="1">
    <location>
        <begin position="134"/>
        <end position="159"/>
    </location>
</feature>
<sequence length="159" mass="17805">MRLPLAGNAPNELIPAIASADKDNRQLNLLLVHSADDHLQGVVRLNGTLYPALATPSADNRQLVINALTDNGLQFAGYGEAVNHDENNHQRPSPQIMQFHLKQQDSPLFAAIHKPEEQPDKLFRSLGFEQTWKEWSDSQKAEDRQEKTLQQAQSHSPGR</sequence>
<keyword evidence="2" id="KW-0548">Nucleotidyltransferase</keyword>
<proteinExistence type="predicted"/>
<keyword evidence="2" id="KW-0808">Transferase</keyword>
<dbReference type="GO" id="GO:0016779">
    <property type="term" value="F:nucleotidyltransferase activity"/>
    <property type="evidence" value="ECO:0007669"/>
    <property type="project" value="UniProtKB-KW"/>
</dbReference>
<organism evidence="2 3">
    <name type="scientific">Escherichia coli</name>
    <dbReference type="NCBI Taxonomy" id="562"/>
    <lineage>
        <taxon>Bacteria</taxon>
        <taxon>Pseudomonadati</taxon>
        <taxon>Pseudomonadota</taxon>
        <taxon>Gammaproteobacteria</taxon>
        <taxon>Enterobacterales</taxon>
        <taxon>Enterobacteriaceae</taxon>
        <taxon>Escherichia</taxon>
    </lineage>
</organism>
<dbReference type="AlphaFoldDB" id="A0A2X1MMQ9"/>
<gene>
    <name evidence="2" type="primary">traC_11</name>
    <name evidence="2" type="ORF">NCTC8009_00521</name>
</gene>
<reference evidence="2 3" key="1">
    <citation type="submission" date="2018-06" db="EMBL/GenBank/DDBJ databases">
        <authorList>
            <consortium name="Pathogen Informatics"/>
            <person name="Doyle S."/>
        </authorList>
    </citation>
    <scope>NUCLEOTIDE SEQUENCE [LARGE SCALE GENOMIC DNA]</scope>
    <source>
        <strain evidence="2 3">NCTC8009</strain>
    </source>
</reference>
<evidence type="ECO:0000313" key="3">
    <source>
        <dbReference type="Proteomes" id="UP000250991"/>
    </source>
</evidence>
<evidence type="ECO:0000313" key="2">
    <source>
        <dbReference type="EMBL" id="SPW74117.1"/>
    </source>
</evidence>
<dbReference type="EC" id="2.7.7.-" evidence="2"/>
<protein>
    <submittedName>
        <fullName evidence="2">DNA primase TraC</fullName>
        <ecNumber evidence="2">2.7.7.-</ecNumber>
    </submittedName>
</protein>
<dbReference type="EMBL" id="UARW01000006">
    <property type="protein sequence ID" value="SPW74117.1"/>
    <property type="molecule type" value="Genomic_DNA"/>
</dbReference>